<proteinExistence type="predicted"/>
<dbReference type="EMBL" id="CP137757">
    <property type="protein sequence ID" value="WPF25138.1"/>
    <property type="molecule type" value="Genomic_DNA"/>
</dbReference>
<organism evidence="1 2">
    <name type="scientific">Corynebacterium pseudokroppenstedtii</name>
    <dbReference type="NCBI Taxonomy" id="2804917"/>
    <lineage>
        <taxon>Bacteria</taxon>
        <taxon>Bacillati</taxon>
        <taxon>Actinomycetota</taxon>
        <taxon>Actinomycetes</taxon>
        <taxon>Mycobacteriales</taxon>
        <taxon>Corynebacteriaceae</taxon>
        <taxon>Corynebacterium</taxon>
    </lineage>
</organism>
<evidence type="ECO:0008006" key="3">
    <source>
        <dbReference type="Google" id="ProtNLM"/>
    </source>
</evidence>
<reference evidence="1 2" key="1">
    <citation type="submission" date="2023-10" db="EMBL/GenBank/DDBJ databases">
        <title>complete genome sequence of Corynebacterium pseudokroppenstedtii P15-C1.</title>
        <authorList>
            <person name="Bruggemann H."/>
            <person name="Poehlein A."/>
        </authorList>
    </citation>
    <scope>NUCLEOTIDE SEQUENCE [LARGE SCALE GENOMIC DNA]</scope>
    <source>
        <strain evidence="1 2">P15_C1</strain>
    </source>
</reference>
<evidence type="ECO:0000313" key="2">
    <source>
        <dbReference type="Proteomes" id="UP001174314"/>
    </source>
</evidence>
<dbReference type="Proteomes" id="UP001174314">
    <property type="component" value="Chromosome"/>
</dbReference>
<dbReference type="KEGG" id="cpsk:Q0N40_00815"/>
<sequence>MSGSHAITAGGSKVAAGSASKSGAAGVLTSTKGLIGAAILGGGAIVGGGVAYNHYTTDDNSSEPTTYLHLFEGMPGGKDVLAGGDGVSFRLADTKFNCYIGFSANMMNMLSCFQSEEYDPDRGTESAANPDQKFVYSDQEFKDDGDFFNNGGILHSGEKTRFHDTACGVFEDKKATCIVDNNRVDFTDQGYTITKRRGDGTGVVGSKCGDVEAQLSLYNDKTIKAPVLVHQGDVDCSHALEAMQSYVGARDFGNASGKGEDSSGPDKNGWTCKTSVVGYDEEETPTAIPGIAYCTDSDENTVYTPSQYYY</sequence>
<keyword evidence="2" id="KW-1185">Reference proteome</keyword>
<accession>A0AAU0Q038</accession>
<protein>
    <recommendedName>
        <fullName evidence="3">Secreted protein</fullName>
    </recommendedName>
</protein>
<name>A0AAU0Q038_9CORY</name>
<evidence type="ECO:0000313" key="1">
    <source>
        <dbReference type="EMBL" id="WPF25138.1"/>
    </source>
</evidence>
<dbReference type="RefSeq" id="WP_237786122.1">
    <property type="nucleotide sequence ID" value="NZ_CP137757.1"/>
</dbReference>
<dbReference type="AlphaFoldDB" id="A0AAU0Q038"/>
<gene>
    <name evidence="1" type="ORF">Q0N40_00815</name>
</gene>